<feature type="non-terminal residue" evidence="2">
    <location>
        <position position="1"/>
    </location>
</feature>
<dbReference type="RefSeq" id="WP_220138032.1">
    <property type="nucleotide sequence ID" value="NZ_VIFM01000831.1"/>
</dbReference>
<evidence type="ECO:0000313" key="2">
    <source>
        <dbReference type="EMBL" id="TQF08282.1"/>
    </source>
</evidence>
<dbReference type="Pfam" id="PF09718">
    <property type="entry name" value="Tape_meas_lam_C"/>
    <property type="match status" value="1"/>
</dbReference>
<gene>
    <name evidence="2" type="ORF">FJV41_50770</name>
</gene>
<evidence type="ECO:0000259" key="1">
    <source>
        <dbReference type="Pfam" id="PF09718"/>
    </source>
</evidence>
<sequence>AKARTNVIASYANALDASNQALQRQLSTQAQRVGMGDREYEIQQRINDAYADQADKLRELQLQMNAGQIDQETFEAERAQLLSKTLDRLQLIKDGYDELRQAEGNWLAGASAAWANYQQQASNAAQQMGDVVGTVIGGFEDA</sequence>
<dbReference type="AlphaFoldDB" id="A0A540WH13"/>
<reference evidence="2 3" key="1">
    <citation type="submission" date="2019-06" db="EMBL/GenBank/DDBJ databases">
        <authorList>
            <person name="Livingstone P."/>
            <person name="Whitworth D."/>
        </authorList>
    </citation>
    <scope>NUCLEOTIDE SEQUENCE [LARGE SCALE GENOMIC DNA]</scope>
    <source>
        <strain evidence="2 3">AM401</strain>
    </source>
</reference>
<protein>
    <submittedName>
        <fullName evidence="2">Phage tail tape measure protein</fullName>
    </submittedName>
</protein>
<evidence type="ECO:0000313" key="3">
    <source>
        <dbReference type="Proteomes" id="UP000315369"/>
    </source>
</evidence>
<accession>A0A540WH13</accession>
<dbReference type="InterPro" id="IPR006431">
    <property type="entry name" value="Phage_tape_meas_C"/>
</dbReference>
<feature type="non-terminal residue" evidence="2">
    <location>
        <position position="142"/>
    </location>
</feature>
<name>A0A540WH13_9BACT</name>
<dbReference type="Proteomes" id="UP000315369">
    <property type="component" value="Unassembled WGS sequence"/>
</dbReference>
<keyword evidence="3" id="KW-1185">Reference proteome</keyword>
<organism evidence="2 3">
    <name type="scientific">Myxococcus llanfairpwllgwyngyllgogerychwyrndrobwllllantysiliogogogochensis</name>
    <dbReference type="NCBI Taxonomy" id="2590453"/>
    <lineage>
        <taxon>Bacteria</taxon>
        <taxon>Pseudomonadati</taxon>
        <taxon>Myxococcota</taxon>
        <taxon>Myxococcia</taxon>
        <taxon>Myxococcales</taxon>
        <taxon>Cystobacterineae</taxon>
        <taxon>Myxococcaceae</taxon>
        <taxon>Myxococcus</taxon>
    </lineage>
</organism>
<feature type="domain" description="Bacteriophage tail tape measure C-terminal" evidence="1">
    <location>
        <begin position="104"/>
        <end position="142"/>
    </location>
</feature>
<comment type="caution">
    <text evidence="2">The sequence shown here is derived from an EMBL/GenBank/DDBJ whole genome shotgun (WGS) entry which is preliminary data.</text>
</comment>
<proteinExistence type="predicted"/>
<dbReference type="EMBL" id="VIFM01000831">
    <property type="protein sequence ID" value="TQF08282.1"/>
    <property type="molecule type" value="Genomic_DNA"/>
</dbReference>